<reference evidence="3" key="1">
    <citation type="submission" date="2008-10" db="EMBL/GenBank/DDBJ databases">
        <authorList>
            <person name="Molnar K."/>
        </authorList>
    </citation>
    <scope>NUCLEOTIDE SEQUENCE [LARGE SCALE GENOMIC DNA]</scope>
    <source>
        <strain evidence="3">NRRL 15998</strain>
    </source>
</reference>
<dbReference type="Proteomes" id="UP000003986">
    <property type="component" value="Unassembled WGS sequence"/>
</dbReference>
<feature type="region of interest" description="Disordered" evidence="1">
    <location>
        <begin position="98"/>
        <end position="117"/>
    </location>
</feature>
<name>D6ADU1_STRFL</name>
<accession>D6ADU1</accession>
<dbReference type="EMBL" id="DS999644">
    <property type="protein sequence ID" value="EFE76777.2"/>
    <property type="molecule type" value="Genomic_DNA"/>
</dbReference>
<organism evidence="2 3">
    <name type="scientific">Streptomyces filamentosus NRRL 15998</name>
    <dbReference type="NCBI Taxonomy" id="457431"/>
    <lineage>
        <taxon>Bacteria</taxon>
        <taxon>Bacillati</taxon>
        <taxon>Actinomycetota</taxon>
        <taxon>Actinomycetes</taxon>
        <taxon>Kitasatosporales</taxon>
        <taxon>Streptomycetaceae</taxon>
        <taxon>Streptomyces</taxon>
    </lineage>
</organism>
<feature type="compositionally biased region" description="Basic and acidic residues" evidence="1">
    <location>
        <begin position="43"/>
        <end position="70"/>
    </location>
</feature>
<dbReference type="AlphaFoldDB" id="D6ADU1"/>
<proteinExistence type="predicted"/>
<evidence type="ECO:0000313" key="2">
    <source>
        <dbReference type="EMBL" id="EFE76777.2"/>
    </source>
</evidence>
<evidence type="ECO:0000313" key="3">
    <source>
        <dbReference type="Proteomes" id="UP000003986"/>
    </source>
</evidence>
<feature type="region of interest" description="Disordered" evidence="1">
    <location>
        <begin position="1"/>
        <end position="84"/>
    </location>
</feature>
<gene>
    <name evidence="2" type="ORF">SSGG_04144</name>
</gene>
<protein>
    <submittedName>
        <fullName evidence="2">Uncharacterized protein</fullName>
    </submittedName>
</protein>
<feature type="region of interest" description="Disordered" evidence="1">
    <location>
        <begin position="152"/>
        <end position="171"/>
    </location>
</feature>
<sequence length="171" mass="17815">MSDAQKKPVVKPLDNHATGGESSAQDNPATRWCAETPGKPRPRRDGSTPRQPRDGRARLDLPDGDTGERPRWHRGGAAAAAACPGTTCSRNRAIVRPLPATGVPQSPPPVTSVTSHPEARYTTGVGMTRTKKTFVAAAFAVALGLGSASPALADQHATGDVPVTTQDQHAT</sequence>
<evidence type="ECO:0000256" key="1">
    <source>
        <dbReference type="SAM" id="MobiDB-lite"/>
    </source>
</evidence>
<reference evidence="3" key="2">
    <citation type="submission" date="2008-12" db="EMBL/GenBank/DDBJ databases">
        <title>Annotation of Streptomyces roseosporus strain NRRL 15998.</title>
        <authorList>
            <consortium name="The Broad Institute Genome Sequencing Platform"/>
            <consortium name="Broad Institute Microbial Sequencing Center"/>
            <person name="Fischbach M."/>
            <person name="Ward D."/>
            <person name="Young S."/>
            <person name="Kodira C.D."/>
            <person name="Zeng Q."/>
            <person name="Koehrsen M."/>
            <person name="Godfrey P."/>
            <person name="Alvarado L."/>
            <person name="Berlin A.M."/>
            <person name="Borenstein D."/>
            <person name="Chen Z."/>
            <person name="Engels R."/>
            <person name="Freedman E."/>
            <person name="Gellesch M."/>
            <person name="Goldberg J."/>
            <person name="Griggs A."/>
            <person name="Gujja S."/>
            <person name="Heiman D.I."/>
            <person name="Hepburn T.A."/>
            <person name="Howarth C."/>
            <person name="Jen D."/>
            <person name="Larson L."/>
            <person name="Lewis B."/>
            <person name="Mehta T."/>
            <person name="Park D."/>
            <person name="Pearson M."/>
            <person name="Roberts A."/>
            <person name="Saif S."/>
            <person name="Shea T.D."/>
            <person name="Shenoy N."/>
            <person name="Sisk P."/>
            <person name="Stolte C."/>
            <person name="Sykes S.N."/>
            <person name="Walk T."/>
            <person name="White J."/>
            <person name="Yandava C."/>
            <person name="Straight P."/>
            <person name="Clardy J."/>
            <person name="Hung D."/>
            <person name="Kolter R."/>
            <person name="Mekalanos J."/>
            <person name="Walker S."/>
            <person name="Walsh C.T."/>
            <person name="Wieland B.L.C."/>
            <person name="Ilzarbe M."/>
            <person name="Galagan J."/>
            <person name="Nusbaum C."/>
            <person name="Birren B."/>
        </authorList>
    </citation>
    <scope>NUCLEOTIDE SEQUENCE [LARGE SCALE GENOMIC DNA]</scope>
    <source>
        <strain evidence="3">NRRL 15998</strain>
    </source>
</reference>